<sequence length="358" mass="40590">MLDQHRFAARRERLRRLMAREGLDALLVSHPANRYYLSGFELHDGQCNESSGCLIVTRSGRDWLCTDSRYEEAAAELWERDRVFIYQGSPAEEVRALIKDKAPGVVGFEAKILSWDYVRRIEPGLDLREADGLVEELRVVKDEEEIARIERSVQLNHDMLAWLPSILTVGRDEADIAWAIEKYYRENGASENSFPPIVAKDAHAALPHYRPDEPAVLTPNCHVLVDEGARLGHYCSDQTRTFWIGDKPSERFLDVLETVREAQRRAIARIRPGVTGREVHQAAVEYFASRGKAEAFTHSLGHGVGLETHEEPRLSPRSATELLPGMIVTVEPGLYYPGWGGVRWEYMVVVTEDGCRVL</sequence>
<reference evidence="3" key="1">
    <citation type="journal article" date="2021" name="PeerJ">
        <title>Extensive microbial diversity within the chicken gut microbiome revealed by metagenomics and culture.</title>
        <authorList>
            <person name="Gilroy R."/>
            <person name="Ravi A."/>
            <person name="Getino M."/>
            <person name="Pursley I."/>
            <person name="Horton D.L."/>
            <person name="Alikhan N.F."/>
            <person name="Baker D."/>
            <person name="Gharbi K."/>
            <person name="Hall N."/>
            <person name="Watson M."/>
            <person name="Adriaenssens E.M."/>
            <person name="Foster-Nyarko E."/>
            <person name="Jarju S."/>
            <person name="Secka A."/>
            <person name="Antonio M."/>
            <person name="Oren A."/>
            <person name="Chaudhuri R.R."/>
            <person name="La Ragione R."/>
            <person name="Hildebrand F."/>
            <person name="Pallen M.J."/>
        </authorList>
    </citation>
    <scope>NUCLEOTIDE SEQUENCE</scope>
    <source>
        <strain evidence="3">CHK186-16707</strain>
    </source>
</reference>
<dbReference type="PANTHER" id="PTHR46112">
    <property type="entry name" value="AMINOPEPTIDASE"/>
    <property type="match status" value="1"/>
</dbReference>
<dbReference type="CDD" id="cd01092">
    <property type="entry name" value="APP-like"/>
    <property type="match status" value="1"/>
</dbReference>
<evidence type="ECO:0000313" key="3">
    <source>
        <dbReference type="EMBL" id="HJA09121.1"/>
    </source>
</evidence>
<evidence type="ECO:0000259" key="1">
    <source>
        <dbReference type="Pfam" id="PF00557"/>
    </source>
</evidence>
<evidence type="ECO:0000259" key="2">
    <source>
        <dbReference type="Pfam" id="PF01321"/>
    </source>
</evidence>
<proteinExistence type="predicted"/>
<organism evidence="3 4">
    <name type="scientific">Candidatus Mailhella merdigallinarum</name>
    <dbReference type="NCBI Taxonomy" id="2838658"/>
    <lineage>
        <taxon>Bacteria</taxon>
        <taxon>Pseudomonadati</taxon>
        <taxon>Thermodesulfobacteriota</taxon>
        <taxon>Desulfovibrionia</taxon>
        <taxon>Desulfovibrionales</taxon>
        <taxon>Desulfovibrionaceae</taxon>
        <taxon>Mailhella</taxon>
    </lineage>
</organism>
<dbReference type="Gene3D" id="3.90.230.10">
    <property type="entry name" value="Creatinase/methionine aminopeptidase superfamily"/>
    <property type="match status" value="1"/>
</dbReference>
<keyword evidence="3" id="KW-0645">Protease</keyword>
<dbReference type="AlphaFoldDB" id="A0A9D2KLV4"/>
<reference evidence="3" key="2">
    <citation type="submission" date="2021-04" db="EMBL/GenBank/DDBJ databases">
        <authorList>
            <person name="Gilroy R."/>
        </authorList>
    </citation>
    <scope>NUCLEOTIDE SEQUENCE</scope>
    <source>
        <strain evidence="3">CHK186-16707</strain>
    </source>
</reference>
<feature type="domain" description="Peptidase M24" evidence="1">
    <location>
        <begin position="148"/>
        <end position="352"/>
    </location>
</feature>
<protein>
    <submittedName>
        <fullName evidence="3">Aminopeptidase P family protein</fullName>
    </submittedName>
</protein>
<comment type="caution">
    <text evidence="3">The sequence shown here is derived from an EMBL/GenBank/DDBJ whole genome shotgun (WGS) entry which is preliminary data.</text>
</comment>
<dbReference type="InterPro" id="IPR050659">
    <property type="entry name" value="Peptidase_M24B"/>
</dbReference>
<dbReference type="InterPro" id="IPR036005">
    <property type="entry name" value="Creatinase/aminopeptidase-like"/>
</dbReference>
<dbReference type="SUPFAM" id="SSF55920">
    <property type="entry name" value="Creatinase/aminopeptidase"/>
    <property type="match status" value="1"/>
</dbReference>
<dbReference type="InterPro" id="IPR000994">
    <property type="entry name" value="Pept_M24"/>
</dbReference>
<keyword evidence="3" id="KW-0031">Aminopeptidase</keyword>
<dbReference type="Proteomes" id="UP000824225">
    <property type="component" value="Unassembled WGS sequence"/>
</dbReference>
<dbReference type="Pfam" id="PF00557">
    <property type="entry name" value="Peptidase_M24"/>
    <property type="match status" value="1"/>
</dbReference>
<accession>A0A9D2KLV4</accession>
<dbReference type="GO" id="GO:0004177">
    <property type="term" value="F:aminopeptidase activity"/>
    <property type="evidence" value="ECO:0007669"/>
    <property type="project" value="UniProtKB-KW"/>
</dbReference>
<dbReference type="Pfam" id="PF01321">
    <property type="entry name" value="Creatinase_N"/>
    <property type="match status" value="1"/>
</dbReference>
<dbReference type="SUPFAM" id="SSF53092">
    <property type="entry name" value="Creatinase/prolidase N-terminal domain"/>
    <property type="match status" value="1"/>
</dbReference>
<dbReference type="InterPro" id="IPR029149">
    <property type="entry name" value="Creatin/AminoP/Spt16_N"/>
</dbReference>
<evidence type="ECO:0000313" key="4">
    <source>
        <dbReference type="Proteomes" id="UP000824225"/>
    </source>
</evidence>
<dbReference type="PANTHER" id="PTHR46112:SF3">
    <property type="entry name" value="AMINOPEPTIDASE YPDF"/>
    <property type="match status" value="1"/>
</dbReference>
<dbReference type="EMBL" id="DXAN01000026">
    <property type="protein sequence ID" value="HJA09121.1"/>
    <property type="molecule type" value="Genomic_DNA"/>
</dbReference>
<name>A0A9D2KLV4_9BACT</name>
<gene>
    <name evidence="3" type="ORF">H9962_08040</name>
</gene>
<dbReference type="Gene3D" id="3.40.350.10">
    <property type="entry name" value="Creatinase/prolidase N-terminal domain"/>
    <property type="match status" value="1"/>
</dbReference>
<dbReference type="InterPro" id="IPR000587">
    <property type="entry name" value="Creatinase_N"/>
</dbReference>
<feature type="domain" description="Creatinase N-terminal" evidence="2">
    <location>
        <begin position="10"/>
        <end position="140"/>
    </location>
</feature>
<keyword evidence="3" id="KW-0378">Hydrolase</keyword>